<keyword evidence="1 4" id="KW-0732">Signal</keyword>
<accession>A0ABV0G509</accession>
<protein>
    <recommendedName>
        <fullName evidence="4">Outer membrane protein assembly factor BamB</fullName>
    </recommendedName>
</protein>
<dbReference type="RefSeq" id="WP_347705630.1">
    <property type="nucleotide sequence ID" value="NZ_JBDPZD010000004.1"/>
</dbReference>
<dbReference type="HAMAP" id="MF_00923">
    <property type="entry name" value="OM_assembly_BamB"/>
    <property type="match status" value="1"/>
</dbReference>
<name>A0ABV0G509_9BURK</name>
<evidence type="ECO:0000259" key="5">
    <source>
        <dbReference type="Pfam" id="PF13360"/>
    </source>
</evidence>
<dbReference type="Gene3D" id="2.130.10.10">
    <property type="entry name" value="YVTN repeat-like/Quinoprotein amine dehydrogenase"/>
    <property type="match status" value="1"/>
</dbReference>
<keyword evidence="2 4" id="KW-0472">Membrane</keyword>
<gene>
    <name evidence="4" type="primary">bamB</name>
    <name evidence="6" type="ORF">ABDJ85_15160</name>
</gene>
<evidence type="ECO:0000313" key="6">
    <source>
        <dbReference type="EMBL" id="MEO3692816.1"/>
    </source>
</evidence>
<evidence type="ECO:0000256" key="4">
    <source>
        <dbReference type="HAMAP-Rule" id="MF_00923"/>
    </source>
</evidence>
<comment type="function">
    <text evidence="4">Part of the outer membrane protein assembly complex, which is involved in assembly and insertion of beta-barrel proteins into the outer membrane.</text>
</comment>
<dbReference type="Pfam" id="PF13360">
    <property type="entry name" value="PQQ_2"/>
    <property type="match status" value="1"/>
</dbReference>
<keyword evidence="3 4" id="KW-0998">Cell outer membrane</keyword>
<dbReference type="InterPro" id="IPR017687">
    <property type="entry name" value="BamB"/>
</dbReference>
<comment type="subunit">
    <text evidence="4">Part of the Bam complex.</text>
</comment>
<comment type="caution">
    <text evidence="6">The sequence shown here is derived from an EMBL/GenBank/DDBJ whole genome shotgun (WGS) entry which is preliminary data.</text>
</comment>
<evidence type="ECO:0000313" key="7">
    <source>
        <dbReference type="Proteomes" id="UP001495147"/>
    </source>
</evidence>
<dbReference type="PANTHER" id="PTHR34512:SF30">
    <property type="entry name" value="OUTER MEMBRANE PROTEIN ASSEMBLY FACTOR BAMB"/>
    <property type="match status" value="1"/>
</dbReference>
<evidence type="ECO:0000256" key="2">
    <source>
        <dbReference type="ARBA" id="ARBA00023136"/>
    </source>
</evidence>
<dbReference type="PANTHER" id="PTHR34512">
    <property type="entry name" value="CELL SURFACE PROTEIN"/>
    <property type="match status" value="1"/>
</dbReference>
<keyword evidence="7" id="KW-1185">Reference proteome</keyword>
<organism evidence="6 7">
    <name type="scientific">Roseateles paludis</name>
    <dbReference type="NCBI Taxonomy" id="3145238"/>
    <lineage>
        <taxon>Bacteria</taxon>
        <taxon>Pseudomonadati</taxon>
        <taxon>Pseudomonadota</taxon>
        <taxon>Betaproteobacteria</taxon>
        <taxon>Burkholderiales</taxon>
        <taxon>Sphaerotilaceae</taxon>
        <taxon>Roseateles</taxon>
    </lineage>
</organism>
<dbReference type="InterPro" id="IPR011047">
    <property type="entry name" value="Quinoprotein_ADH-like_sf"/>
</dbReference>
<reference evidence="6 7" key="1">
    <citation type="submission" date="2024-05" db="EMBL/GenBank/DDBJ databases">
        <title>Roseateles sp. DJS-2-20 16S ribosomal RNA gene Genome sequencing and assembly.</title>
        <authorList>
            <person name="Woo H."/>
        </authorList>
    </citation>
    <scope>NUCLEOTIDE SEQUENCE [LARGE SCALE GENOMIC DNA]</scope>
    <source>
        <strain evidence="6 7">DJS-2-20</strain>
    </source>
</reference>
<dbReference type="SMART" id="SM00564">
    <property type="entry name" value="PQQ"/>
    <property type="match status" value="4"/>
</dbReference>
<dbReference type="InterPro" id="IPR002372">
    <property type="entry name" value="PQQ_rpt_dom"/>
</dbReference>
<proteinExistence type="inferred from homology"/>
<dbReference type="Proteomes" id="UP001495147">
    <property type="component" value="Unassembled WGS sequence"/>
</dbReference>
<evidence type="ECO:0000256" key="1">
    <source>
        <dbReference type="ARBA" id="ARBA00022729"/>
    </source>
</evidence>
<keyword evidence="4" id="KW-0449">Lipoprotein</keyword>
<dbReference type="InterPro" id="IPR015943">
    <property type="entry name" value="WD40/YVTN_repeat-like_dom_sf"/>
</dbReference>
<evidence type="ECO:0000256" key="3">
    <source>
        <dbReference type="ARBA" id="ARBA00023237"/>
    </source>
</evidence>
<dbReference type="PROSITE" id="PS51257">
    <property type="entry name" value="PROKAR_LIPOPROTEIN"/>
    <property type="match status" value="1"/>
</dbReference>
<dbReference type="EMBL" id="JBDPZD010000004">
    <property type="protein sequence ID" value="MEO3692816.1"/>
    <property type="molecule type" value="Genomic_DNA"/>
</dbReference>
<feature type="domain" description="Pyrrolo-quinoline quinone repeat" evidence="5">
    <location>
        <begin position="73"/>
        <end position="300"/>
    </location>
</feature>
<sequence>MKRLLSIGTLAISLGLLGGCSLFGKDKDKPAVLEAGIPSTGAVRLAWSSKGDSVNFPLGIATTGDRFVVAGDDGSLHALNATDGREAWRAHAGSKLTAGVGSDGRFAAVVNRDNQVITFDGGKRLWAKALPTPVVAPPLVAGERVFVLTIDRQVLAFDALDGRKIWEYRRAGDALTLAKPGVLVAFKDTLVAGQGARLVGLDPVSGQLRWEATVAQPRGTNEVERLADLVGPALRVGDLICARAFQFAVGCVNAERGSSLWNRNAGGTQGVGGDAQIIVGADASDRISAWKLSNGDLAWSADQFIRRRLVEPVVIGKQVLVADYEGQVHVLDRETGKTVQRVATDGSPAVAAARVGTTALIATRNGGVFAFQAAQ</sequence>
<comment type="subcellular location">
    <subcellularLocation>
        <location evidence="4">Cell outer membrane</location>
        <topology evidence="4">Lipid-anchor</topology>
    </subcellularLocation>
</comment>
<dbReference type="SUPFAM" id="SSF50998">
    <property type="entry name" value="Quinoprotein alcohol dehydrogenase-like"/>
    <property type="match status" value="1"/>
</dbReference>
<keyword evidence="4" id="KW-0564">Palmitate</keyword>
<dbReference type="InterPro" id="IPR018391">
    <property type="entry name" value="PQQ_b-propeller_rpt"/>
</dbReference>
<comment type="similarity">
    <text evidence="4">Belongs to the BamB family.</text>
</comment>